<evidence type="ECO:0000256" key="1">
    <source>
        <dbReference type="ARBA" id="ARBA00010394"/>
    </source>
</evidence>
<evidence type="ECO:0000256" key="5">
    <source>
        <dbReference type="SAM" id="Phobius"/>
    </source>
</evidence>
<dbReference type="SMART" id="SM00185">
    <property type="entry name" value="ARM"/>
    <property type="match status" value="4"/>
</dbReference>
<dbReference type="Proteomes" id="UP000031668">
    <property type="component" value="Unassembled WGS sequence"/>
</dbReference>
<dbReference type="InterPro" id="IPR011989">
    <property type="entry name" value="ARM-like"/>
</dbReference>
<evidence type="ECO:0000256" key="4">
    <source>
        <dbReference type="SAM" id="MobiDB-lite"/>
    </source>
</evidence>
<dbReference type="InterPro" id="IPR016024">
    <property type="entry name" value="ARM-type_fold"/>
</dbReference>
<dbReference type="OrthoDB" id="29145at2759"/>
<dbReference type="GO" id="GO:0015031">
    <property type="term" value="P:protein transport"/>
    <property type="evidence" value="ECO:0007669"/>
    <property type="project" value="UniProtKB-KW"/>
</dbReference>
<dbReference type="PANTHER" id="PTHR23316">
    <property type="entry name" value="IMPORTIN ALPHA"/>
    <property type="match status" value="1"/>
</dbReference>
<proteinExistence type="inferred from homology"/>
<evidence type="ECO:0000313" key="7">
    <source>
        <dbReference type="Proteomes" id="UP000031668"/>
    </source>
</evidence>
<keyword evidence="5" id="KW-1133">Transmembrane helix</keyword>
<dbReference type="Gene3D" id="1.25.10.10">
    <property type="entry name" value="Leucine-rich Repeat Variant"/>
    <property type="match status" value="1"/>
</dbReference>
<evidence type="ECO:0000256" key="2">
    <source>
        <dbReference type="ARBA" id="ARBA00022448"/>
    </source>
</evidence>
<keyword evidence="5" id="KW-0812">Transmembrane</keyword>
<name>A0A0C2MC23_THEKT</name>
<dbReference type="InterPro" id="IPR000225">
    <property type="entry name" value="Armadillo"/>
</dbReference>
<keyword evidence="2" id="KW-0813">Transport</keyword>
<comment type="similarity">
    <text evidence="1">Belongs to the importin alpha family.</text>
</comment>
<reference evidence="6 7" key="1">
    <citation type="journal article" date="2014" name="Genome Biol. Evol.">
        <title>The genome of the myxosporean Thelohanellus kitauei shows adaptations to nutrient acquisition within its fish host.</title>
        <authorList>
            <person name="Yang Y."/>
            <person name="Xiong J."/>
            <person name="Zhou Z."/>
            <person name="Huo F."/>
            <person name="Miao W."/>
            <person name="Ran C."/>
            <person name="Liu Y."/>
            <person name="Zhang J."/>
            <person name="Feng J."/>
            <person name="Wang M."/>
            <person name="Wang M."/>
            <person name="Wang L."/>
            <person name="Yao B."/>
        </authorList>
    </citation>
    <scope>NUCLEOTIDE SEQUENCE [LARGE SCALE GENOMIC DNA]</scope>
    <source>
        <strain evidence="6">Wuqing</strain>
    </source>
</reference>
<dbReference type="OMA" id="NIFQATE"/>
<gene>
    <name evidence="6" type="ORF">RF11_05437</name>
</gene>
<evidence type="ECO:0000256" key="3">
    <source>
        <dbReference type="ARBA" id="ARBA00022927"/>
    </source>
</evidence>
<dbReference type="Pfam" id="PF16186">
    <property type="entry name" value="Arm_3"/>
    <property type="match status" value="1"/>
</dbReference>
<sequence>MKKLSWMLINICRKKDVELPIEYVRQIIPILEVLMAHKNEDILLNALWAITHLTISSTDHVSFLIASGIVDKVYMFLGVSHELTINTLRVLGNIAAREEKHTQFLLDHGILSHLQPMLTTTNQEVKKQIYFILSNIAAGTRSQMLTLFPLNIFPQIIKDLEEGEREVKSEACWLISNVISRCTYEEVQPLVESKMFYFMRNIFETGIGSIIVAVLELVLVLLELYSGHNNQEEICQKIEESGVLVYINHLQISSNEQIRSLAVLILDNYFKDNDEKDVEDEEKSYDDDQPDLCDELDTLGL</sequence>
<dbReference type="AlphaFoldDB" id="A0A0C2MC23"/>
<accession>A0A0C2MC23</accession>
<keyword evidence="3" id="KW-0653">Protein transport</keyword>
<evidence type="ECO:0000313" key="6">
    <source>
        <dbReference type="EMBL" id="KII61914.1"/>
    </source>
</evidence>
<keyword evidence="5" id="KW-0472">Membrane</keyword>
<dbReference type="InterPro" id="IPR032413">
    <property type="entry name" value="Arm_3"/>
</dbReference>
<organism evidence="6 7">
    <name type="scientific">Thelohanellus kitauei</name>
    <name type="common">Myxosporean</name>
    <dbReference type="NCBI Taxonomy" id="669202"/>
    <lineage>
        <taxon>Eukaryota</taxon>
        <taxon>Metazoa</taxon>
        <taxon>Cnidaria</taxon>
        <taxon>Myxozoa</taxon>
        <taxon>Myxosporea</taxon>
        <taxon>Bivalvulida</taxon>
        <taxon>Platysporina</taxon>
        <taxon>Myxobolidae</taxon>
        <taxon>Thelohanellus</taxon>
    </lineage>
</organism>
<protein>
    <submittedName>
        <fullName evidence="6">Importin subunit alpha-5</fullName>
    </submittedName>
</protein>
<feature type="transmembrane region" description="Helical" evidence="5">
    <location>
        <begin position="202"/>
        <end position="225"/>
    </location>
</feature>
<feature type="region of interest" description="Disordered" evidence="4">
    <location>
        <begin position="277"/>
        <end position="301"/>
    </location>
</feature>
<comment type="caution">
    <text evidence="6">The sequence shown here is derived from an EMBL/GenBank/DDBJ whole genome shotgun (WGS) entry which is preliminary data.</text>
</comment>
<dbReference type="SUPFAM" id="SSF48371">
    <property type="entry name" value="ARM repeat"/>
    <property type="match status" value="1"/>
</dbReference>
<dbReference type="Pfam" id="PF00514">
    <property type="entry name" value="Arm"/>
    <property type="match status" value="1"/>
</dbReference>
<dbReference type="EMBL" id="JWZT01005178">
    <property type="protein sequence ID" value="KII61914.1"/>
    <property type="molecule type" value="Genomic_DNA"/>
</dbReference>
<keyword evidence="7" id="KW-1185">Reference proteome</keyword>